<evidence type="ECO:0000313" key="2">
    <source>
        <dbReference type="EMBL" id="GAA0941252.1"/>
    </source>
</evidence>
<gene>
    <name evidence="2" type="ORF">GCM10009560_53030</name>
</gene>
<name>A0ABP4AV94_9ACTN</name>
<dbReference type="SUPFAM" id="SSF50969">
    <property type="entry name" value="YVTN repeat-like/Quinoprotein amine dehydrogenase"/>
    <property type="match status" value="1"/>
</dbReference>
<keyword evidence="1" id="KW-1133">Transmembrane helix</keyword>
<evidence type="ECO:0000313" key="3">
    <source>
        <dbReference type="Proteomes" id="UP001501578"/>
    </source>
</evidence>
<proteinExistence type="predicted"/>
<keyword evidence="3" id="KW-1185">Reference proteome</keyword>
<reference evidence="3" key="1">
    <citation type="journal article" date="2019" name="Int. J. Syst. Evol. Microbiol.">
        <title>The Global Catalogue of Microorganisms (GCM) 10K type strain sequencing project: providing services to taxonomists for standard genome sequencing and annotation.</title>
        <authorList>
            <consortium name="The Broad Institute Genomics Platform"/>
            <consortium name="The Broad Institute Genome Sequencing Center for Infectious Disease"/>
            <person name="Wu L."/>
            <person name="Ma J."/>
        </authorList>
    </citation>
    <scope>NUCLEOTIDE SEQUENCE [LARGE SCALE GENOMIC DNA]</scope>
    <source>
        <strain evidence="3">JCM 11136</strain>
    </source>
</reference>
<dbReference type="RefSeq" id="WP_343952751.1">
    <property type="nucleotide sequence ID" value="NZ_BAAAHQ010000031.1"/>
</dbReference>
<dbReference type="InterPro" id="IPR015943">
    <property type="entry name" value="WD40/YVTN_repeat-like_dom_sf"/>
</dbReference>
<dbReference type="Gene3D" id="2.130.10.10">
    <property type="entry name" value="YVTN repeat-like/Quinoprotein amine dehydrogenase"/>
    <property type="match status" value="1"/>
</dbReference>
<evidence type="ECO:0000256" key="1">
    <source>
        <dbReference type="SAM" id="Phobius"/>
    </source>
</evidence>
<sequence length="419" mass="44720">MTWLRNVLHDIADDAPRLDLTERIIARRERRRLLAPALMTAAVTVTAAVAVAVVTLTATAVVRLAPQEPVAERPGAVTDLPARGVGPVSHAYLTYCRPDDGRVPAGCVEGGWQVVTRNGRTYRVAQALRNDTGYGIRRSPLAISGDGRKIAYYATGAGTFVVRDLASGAVETAPAKVPKGWLGSITHLLLSDDGRYLAFSKRPPLQDPAMVFDLRERLVRPLPNGATPIGLSPDGDTITLAEYAPKSRLRTVGRLWSSSLASDAKAVDLPGNHLAGPLSPDGRTVLAVSHLPDSTCRGVSGNVVPVDPRTGKTVQRELAYVDTGTGEIVRRVPIGGLPVADHRVYLRGWIGPREITAITTPLTCGDGRDGRTATMTRQPSYAPYTVHAVNVDTGSARKLATYRAQSPLHLVLPGFPGTL</sequence>
<dbReference type="Proteomes" id="UP001501578">
    <property type="component" value="Unassembled WGS sequence"/>
</dbReference>
<keyword evidence="1" id="KW-0812">Transmembrane</keyword>
<organism evidence="2 3">
    <name type="scientific">Nonomuraea longicatena</name>
    <dbReference type="NCBI Taxonomy" id="83682"/>
    <lineage>
        <taxon>Bacteria</taxon>
        <taxon>Bacillati</taxon>
        <taxon>Actinomycetota</taxon>
        <taxon>Actinomycetes</taxon>
        <taxon>Streptosporangiales</taxon>
        <taxon>Streptosporangiaceae</taxon>
        <taxon>Nonomuraea</taxon>
    </lineage>
</organism>
<accession>A0ABP4AV94</accession>
<comment type="caution">
    <text evidence="2">The sequence shown here is derived from an EMBL/GenBank/DDBJ whole genome shotgun (WGS) entry which is preliminary data.</text>
</comment>
<dbReference type="InterPro" id="IPR011044">
    <property type="entry name" value="Quino_amine_DH_bsu"/>
</dbReference>
<feature type="transmembrane region" description="Helical" evidence="1">
    <location>
        <begin position="33"/>
        <end position="56"/>
    </location>
</feature>
<protein>
    <submittedName>
        <fullName evidence="2">Uncharacterized protein</fullName>
    </submittedName>
</protein>
<dbReference type="EMBL" id="BAAAHQ010000031">
    <property type="protein sequence ID" value="GAA0941252.1"/>
    <property type="molecule type" value="Genomic_DNA"/>
</dbReference>
<keyword evidence="1" id="KW-0472">Membrane</keyword>